<name>A0A2G6E0X2_9BACT</name>
<dbReference type="Gene3D" id="3.40.50.150">
    <property type="entry name" value="Vaccinia Virus protein VP39"/>
    <property type="match status" value="1"/>
</dbReference>
<feature type="domain" description="Methyltransferase" evidence="1">
    <location>
        <begin position="12"/>
        <end position="88"/>
    </location>
</feature>
<dbReference type="SUPFAM" id="SSF53335">
    <property type="entry name" value="S-adenosyl-L-methionine-dependent methyltransferases"/>
    <property type="match status" value="1"/>
</dbReference>
<dbReference type="InterPro" id="IPR029063">
    <property type="entry name" value="SAM-dependent_MTases_sf"/>
</dbReference>
<dbReference type="PANTHER" id="PTHR44068">
    <property type="entry name" value="ZGC:194242"/>
    <property type="match status" value="1"/>
</dbReference>
<evidence type="ECO:0000313" key="3">
    <source>
        <dbReference type="Proteomes" id="UP000229740"/>
    </source>
</evidence>
<protein>
    <recommendedName>
        <fullName evidence="1">Methyltransferase domain-containing protein</fullName>
    </recommendedName>
</protein>
<dbReference type="CDD" id="cd02440">
    <property type="entry name" value="AdoMet_MTases"/>
    <property type="match status" value="1"/>
</dbReference>
<evidence type="ECO:0000259" key="1">
    <source>
        <dbReference type="Pfam" id="PF13649"/>
    </source>
</evidence>
<gene>
    <name evidence="2" type="ORF">CSB45_14665</name>
</gene>
<dbReference type="Proteomes" id="UP000229740">
    <property type="component" value="Unassembled WGS sequence"/>
</dbReference>
<evidence type="ECO:0000313" key="2">
    <source>
        <dbReference type="EMBL" id="PID55726.1"/>
    </source>
</evidence>
<dbReference type="EMBL" id="PDPS01000046">
    <property type="protein sequence ID" value="PID55726.1"/>
    <property type="molecule type" value="Genomic_DNA"/>
</dbReference>
<dbReference type="InterPro" id="IPR041698">
    <property type="entry name" value="Methyltransf_25"/>
</dbReference>
<sequence>MKDLSLFDGAKVLDVPCGIGNHALWMLQENSKITFTGVDIAKKLLDYAKDLAGKNYPQADVIFQEGDINTLAFPDNSFDYIWCCDGLWPGPKEMGCLAETPYDILKNFMRIAKPGAKIAVAFWSSQKLLPGYPYVESALNNTNAGNRPFKEGNDPDLHILRTPAWFKKVGLNKFEVKTYAADISGLDPDTPNAMPQICAMMWGAAEVGGSSQQEVSSEIWQKFKDITNPESENCIFKKDDYAGFLTYTSYIATVEK</sequence>
<dbReference type="InterPro" id="IPR050447">
    <property type="entry name" value="Erg6_SMT_methyltransf"/>
</dbReference>
<accession>A0A2G6E0X2</accession>
<dbReference type="PANTHER" id="PTHR44068:SF11">
    <property type="entry name" value="GERANYL DIPHOSPHATE 2-C-METHYLTRANSFERASE"/>
    <property type="match status" value="1"/>
</dbReference>
<dbReference type="Pfam" id="PF13649">
    <property type="entry name" value="Methyltransf_25"/>
    <property type="match status" value="1"/>
</dbReference>
<reference evidence="2 3" key="1">
    <citation type="submission" date="2017-10" db="EMBL/GenBank/DDBJ databases">
        <title>Novel microbial diversity and functional potential in the marine mammal oral microbiome.</title>
        <authorList>
            <person name="Dudek N.K."/>
            <person name="Sun C.L."/>
            <person name="Burstein D."/>
            <person name="Kantor R.S."/>
            <person name="Aliaga Goltsman D.S."/>
            <person name="Bik E.M."/>
            <person name="Thomas B.C."/>
            <person name="Banfield J.F."/>
            <person name="Relman D.A."/>
        </authorList>
    </citation>
    <scope>NUCLEOTIDE SEQUENCE [LARGE SCALE GENOMIC DNA]</scope>
    <source>
        <strain evidence="2">DOLZORAL124_49_17</strain>
    </source>
</reference>
<organism evidence="2 3">
    <name type="scientific">candidate division KSB3 bacterium</name>
    <dbReference type="NCBI Taxonomy" id="2044937"/>
    <lineage>
        <taxon>Bacteria</taxon>
        <taxon>candidate division KSB3</taxon>
    </lineage>
</organism>
<comment type="caution">
    <text evidence="2">The sequence shown here is derived from an EMBL/GenBank/DDBJ whole genome shotgun (WGS) entry which is preliminary data.</text>
</comment>
<dbReference type="AlphaFoldDB" id="A0A2G6E0X2"/>
<proteinExistence type="predicted"/>